<dbReference type="FunFam" id="2.40.50.100:FF:000003">
    <property type="entry name" value="Acetyl-CoA carboxylase biotin carboxyl carrier protein"/>
    <property type="match status" value="1"/>
</dbReference>
<dbReference type="InterPro" id="IPR000089">
    <property type="entry name" value="Biotin_lipoyl"/>
</dbReference>
<protein>
    <submittedName>
        <fullName evidence="3">Acetyl-CoA carboxylase biotin carboxyl carrier protein subunit</fullName>
    </submittedName>
</protein>
<keyword evidence="1" id="KW-0092">Biotin</keyword>
<dbReference type="PROSITE" id="PS00188">
    <property type="entry name" value="BIOTIN"/>
    <property type="match status" value="1"/>
</dbReference>
<dbReference type="InterPro" id="IPR050709">
    <property type="entry name" value="Biotin_Carboxyl_Carrier/Decarb"/>
</dbReference>
<comment type="caution">
    <text evidence="3">The sequence shown here is derived from an EMBL/GenBank/DDBJ whole genome shotgun (WGS) entry which is preliminary data.</text>
</comment>
<dbReference type="InterPro" id="IPR011053">
    <property type="entry name" value="Single_hybrid_motif"/>
</dbReference>
<dbReference type="PANTHER" id="PTHR45266">
    <property type="entry name" value="OXALOACETATE DECARBOXYLASE ALPHA CHAIN"/>
    <property type="match status" value="1"/>
</dbReference>
<dbReference type="CDD" id="cd06850">
    <property type="entry name" value="biotinyl_domain"/>
    <property type="match status" value="1"/>
</dbReference>
<dbReference type="Gene3D" id="2.40.50.100">
    <property type="match status" value="1"/>
</dbReference>
<dbReference type="SUPFAM" id="SSF51230">
    <property type="entry name" value="Single hybrid motif"/>
    <property type="match status" value="1"/>
</dbReference>
<evidence type="ECO:0000259" key="2">
    <source>
        <dbReference type="PROSITE" id="PS50968"/>
    </source>
</evidence>
<dbReference type="EMBL" id="QNBD01000183">
    <property type="protein sequence ID" value="RKX69562.1"/>
    <property type="molecule type" value="Genomic_DNA"/>
</dbReference>
<gene>
    <name evidence="3" type="ORF">DRP43_04260</name>
</gene>
<evidence type="ECO:0000256" key="1">
    <source>
        <dbReference type="ARBA" id="ARBA00023267"/>
    </source>
</evidence>
<evidence type="ECO:0000313" key="4">
    <source>
        <dbReference type="Proteomes" id="UP000271125"/>
    </source>
</evidence>
<proteinExistence type="predicted"/>
<sequence>MKKEKININYTEYETYIPESLKKRRKIYKVIKNKKKISTFIPGTISSIFIKEGDKVQIGQKLLILEAMKMENEILSPVEGIIKKIYVKKGNTTKKDQLLIEIE</sequence>
<dbReference type="Pfam" id="PF00364">
    <property type="entry name" value="Biotin_lipoyl"/>
    <property type="match status" value="1"/>
</dbReference>
<evidence type="ECO:0000313" key="3">
    <source>
        <dbReference type="EMBL" id="RKX69562.1"/>
    </source>
</evidence>
<feature type="domain" description="Lipoyl-binding" evidence="2">
    <location>
        <begin position="28"/>
        <end position="103"/>
    </location>
</feature>
<dbReference type="PANTHER" id="PTHR45266:SF3">
    <property type="entry name" value="OXALOACETATE DECARBOXYLASE ALPHA CHAIN"/>
    <property type="match status" value="1"/>
</dbReference>
<accession>A0A660SG67</accession>
<name>A0A660SG67_UNCT6</name>
<dbReference type="PROSITE" id="PS50968">
    <property type="entry name" value="BIOTINYL_LIPOYL"/>
    <property type="match status" value="1"/>
</dbReference>
<reference evidence="3 4" key="1">
    <citation type="submission" date="2018-06" db="EMBL/GenBank/DDBJ databases">
        <title>Extensive metabolic versatility and redundancy in microbially diverse, dynamic hydrothermal sediments.</title>
        <authorList>
            <person name="Dombrowski N."/>
            <person name="Teske A."/>
            <person name="Baker B.J."/>
        </authorList>
    </citation>
    <scope>NUCLEOTIDE SEQUENCE [LARGE SCALE GENOMIC DNA]</scope>
    <source>
        <strain evidence="3">B10_G13</strain>
    </source>
</reference>
<dbReference type="AlphaFoldDB" id="A0A660SG67"/>
<dbReference type="Proteomes" id="UP000271125">
    <property type="component" value="Unassembled WGS sequence"/>
</dbReference>
<dbReference type="InterPro" id="IPR001882">
    <property type="entry name" value="Biotin_BS"/>
</dbReference>
<organism evidence="3 4">
    <name type="scientific">candidate division TA06 bacterium</name>
    <dbReference type="NCBI Taxonomy" id="2250710"/>
    <lineage>
        <taxon>Bacteria</taxon>
        <taxon>Bacteria division TA06</taxon>
    </lineage>
</organism>